<gene>
    <name evidence="1" type="ORF">SAMN04487892_2763</name>
</gene>
<dbReference type="EMBL" id="FNMY01000004">
    <property type="protein sequence ID" value="SDW94860.1"/>
    <property type="molecule type" value="Genomic_DNA"/>
</dbReference>
<keyword evidence="2" id="KW-1185">Reference proteome</keyword>
<evidence type="ECO:0000313" key="1">
    <source>
        <dbReference type="EMBL" id="SDW94860.1"/>
    </source>
</evidence>
<evidence type="ECO:0000313" key="2">
    <source>
        <dbReference type="Proteomes" id="UP000199592"/>
    </source>
</evidence>
<organism evidence="1 2">
    <name type="scientific">Flagellimonas zhangzhouensis</name>
    <dbReference type="NCBI Taxonomy" id="1073328"/>
    <lineage>
        <taxon>Bacteria</taxon>
        <taxon>Pseudomonadati</taxon>
        <taxon>Bacteroidota</taxon>
        <taxon>Flavobacteriia</taxon>
        <taxon>Flavobacteriales</taxon>
        <taxon>Flavobacteriaceae</taxon>
        <taxon>Flagellimonas</taxon>
    </lineage>
</organism>
<dbReference type="AlphaFoldDB" id="A0A1H2XPW0"/>
<reference evidence="2" key="1">
    <citation type="submission" date="2016-10" db="EMBL/GenBank/DDBJ databases">
        <authorList>
            <person name="Varghese N."/>
            <person name="Submissions S."/>
        </authorList>
    </citation>
    <scope>NUCLEOTIDE SEQUENCE [LARGE SCALE GENOMIC DNA]</scope>
    <source>
        <strain evidence="2">DSM 25030</strain>
    </source>
</reference>
<sequence length="250" mass="28594">MNIRDLFLKSGREDLRKPRFLAYDTVPIQIPNTFLFKDSSESDFKKVIEFSEYEILDFLFSKVDFKEIIFEELGLPKNNIKVLQQVKQPLISNSSLKPGDLDLVLYRKDAIKKAIAIEAKCIKAKTLPNGEVVLNKEKNVTKGISQVNEYLQFGFHRTFLLIILLDDGQYIKGFNQFFRNTDLSGSTKLFNQNILQNLHRDVGLLYLKVNQITGKSILQSGKISLLTAKMAKKKKQKKTTTNAISSLLLD</sequence>
<protein>
    <submittedName>
        <fullName evidence="1">Uncharacterized protein</fullName>
    </submittedName>
</protein>
<name>A0A1H2XPW0_9FLAO</name>
<dbReference type="Proteomes" id="UP000199592">
    <property type="component" value="Unassembled WGS sequence"/>
</dbReference>
<dbReference type="STRING" id="1073328.SAMN05216294_2769"/>
<proteinExistence type="predicted"/>
<accession>A0A1H2XPW0</accession>